<reference evidence="8 9" key="1">
    <citation type="submission" date="2018-10" db="EMBL/GenBank/DDBJ databases">
        <title>Histidinibacterium lentulum gen. nov., sp. nov., a marine bacterium from the culture broth of Picochlorum sp. 122.</title>
        <authorList>
            <person name="Wang G."/>
        </authorList>
    </citation>
    <scope>NUCLEOTIDE SEQUENCE [LARGE SCALE GENOMIC DNA]</scope>
    <source>
        <strain evidence="8 9">B17</strain>
    </source>
</reference>
<evidence type="ECO:0000256" key="6">
    <source>
        <dbReference type="SAM" id="Phobius"/>
    </source>
</evidence>
<dbReference type="GO" id="GO:0005886">
    <property type="term" value="C:plasma membrane"/>
    <property type="evidence" value="ECO:0007669"/>
    <property type="project" value="UniProtKB-SubCell"/>
</dbReference>
<dbReference type="OrthoDB" id="9812221at2"/>
<keyword evidence="4 6" id="KW-1133">Transmembrane helix</keyword>
<comment type="caution">
    <text evidence="8">The sequence shown here is derived from an EMBL/GenBank/DDBJ whole genome shotgun (WGS) entry which is preliminary data.</text>
</comment>
<feature type="domain" description="Major facilitator superfamily (MFS) profile" evidence="7">
    <location>
        <begin position="8"/>
        <end position="393"/>
    </location>
</feature>
<proteinExistence type="predicted"/>
<dbReference type="PANTHER" id="PTHR43124">
    <property type="entry name" value="PURINE EFFLUX PUMP PBUE"/>
    <property type="match status" value="1"/>
</dbReference>
<feature type="transmembrane region" description="Helical" evidence="6">
    <location>
        <begin position="41"/>
        <end position="63"/>
    </location>
</feature>
<feature type="transmembrane region" description="Helical" evidence="6">
    <location>
        <begin position="332"/>
        <end position="352"/>
    </location>
</feature>
<dbReference type="InterPro" id="IPR011701">
    <property type="entry name" value="MFS"/>
</dbReference>
<dbReference type="InterPro" id="IPR020846">
    <property type="entry name" value="MFS_dom"/>
</dbReference>
<dbReference type="Proteomes" id="UP000268016">
    <property type="component" value="Unassembled WGS sequence"/>
</dbReference>
<organism evidence="8 9">
    <name type="scientific">Histidinibacterium lentulum</name>
    <dbReference type="NCBI Taxonomy" id="2480588"/>
    <lineage>
        <taxon>Bacteria</taxon>
        <taxon>Pseudomonadati</taxon>
        <taxon>Pseudomonadota</taxon>
        <taxon>Alphaproteobacteria</taxon>
        <taxon>Rhodobacterales</taxon>
        <taxon>Paracoccaceae</taxon>
        <taxon>Histidinibacterium</taxon>
    </lineage>
</organism>
<dbReference type="CDD" id="cd06174">
    <property type="entry name" value="MFS"/>
    <property type="match status" value="1"/>
</dbReference>
<feature type="transmembrane region" description="Helical" evidence="6">
    <location>
        <begin position="106"/>
        <end position="124"/>
    </location>
</feature>
<feature type="transmembrane region" description="Helical" evidence="6">
    <location>
        <begin position="202"/>
        <end position="223"/>
    </location>
</feature>
<dbReference type="SUPFAM" id="SSF103473">
    <property type="entry name" value="MFS general substrate transporter"/>
    <property type="match status" value="1"/>
</dbReference>
<evidence type="ECO:0000256" key="4">
    <source>
        <dbReference type="ARBA" id="ARBA00022989"/>
    </source>
</evidence>
<dbReference type="EMBL" id="RDRB01000006">
    <property type="protein sequence ID" value="ROU00328.1"/>
    <property type="molecule type" value="Genomic_DNA"/>
</dbReference>
<dbReference type="Gene3D" id="1.20.1250.20">
    <property type="entry name" value="MFS general substrate transporter like domains"/>
    <property type="match status" value="1"/>
</dbReference>
<keyword evidence="5 6" id="KW-0472">Membrane</keyword>
<dbReference type="InterPro" id="IPR050189">
    <property type="entry name" value="MFS_Efflux_Transporters"/>
</dbReference>
<evidence type="ECO:0000313" key="9">
    <source>
        <dbReference type="Proteomes" id="UP000268016"/>
    </source>
</evidence>
<keyword evidence="3 6" id="KW-0812">Transmembrane</keyword>
<evidence type="ECO:0000313" key="8">
    <source>
        <dbReference type="EMBL" id="ROU00328.1"/>
    </source>
</evidence>
<name>A0A3N2QYX9_9RHOB</name>
<protein>
    <submittedName>
        <fullName evidence="8">MFS transporter</fullName>
    </submittedName>
</protein>
<feature type="transmembrane region" description="Helical" evidence="6">
    <location>
        <begin position="162"/>
        <end position="181"/>
    </location>
</feature>
<dbReference type="AlphaFoldDB" id="A0A3N2QYX9"/>
<dbReference type="GO" id="GO:0022857">
    <property type="term" value="F:transmembrane transporter activity"/>
    <property type="evidence" value="ECO:0007669"/>
    <property type="project" value="InterPro"/>
</dbReference>
<gene>
    <name evidence="8" type="ORF">EAT49_13860</name>
</gene>
<dbReference type="Pfam" id="PF07690">
    <property type="entry name" value="MFS_1"/>
    <property type="match status" value="1"/>
</dbReference>
<feature type="transmembrane region" description="Helical" evidence="6">
    <location>
        <begin position="304"/>
        <end position="325"/>
    </location>
</feature>
<keyword evidence="2" id="KW-1003">Cell membrane</keyword>
<sequence>MTGTNWRMVGIAFGAGVVAAMHIGKLPPAIGAIREDLGAGLVMAGWIASTISAVGTLTGLVAGGLADRAGPRRTLVGGLLALAFGSLAGSLATAPALMLLARFVEGIGFTATTVAGGILIARATSEADRRRAMARWATFMPLGFTAMLLVSALMTGPFGWRPVWLIAAGITLLWAGIVLRATGAGDGGEGRRDGGRSLGASLALDLGRTGAVLAAVCYGLYAAQHLGMMTWLPTILADTRATGPLAAALVTAMVLMANAGGNLLAARALGRGAPIWRLLALGSLGMLCVELLVFSAGLPDALRLALLVLFGLAGGLIPAAALAAAPVYAPSPALVGVLTGLMVMATNLGQLAGPPLMASARVAAGDWSGTVLLLGGLAVAALVSALASARHERAARAPAPLPG</sequence>
<comment type="subcellular location">
    <subcellularLocation>
        <location evidence="1">Cell membrane</location>
        <topology evidence="1">Multi-pass membrane protein</topology>
    </subcellularLocation>
</comment>
<dbReference type="RefSeq" id="WP_123642876.1">
    <property type="nucleotide sequence ID" value="NZ_ML119086.1"/>
</dbReference>
<feature type="transmembrane region" description="Helical" evidence="6">
    <location>
        <begin position="75"/>
        <end position="100"/>
    </location>
</feature>
<keyword evidence="9" id="KW-1185">Reference proteome</keyword>
<dbReference type="PANTHER" id="PTHR43124:SF3">
    <property type="entry name" value="CHLORAMPHENICOL EFFLUX PUMP RV0191"/>
    <property type="match status" value="1"/>
</dbReference>
<evidence type="ECO:0000256" key="1">
    <source>
        <dbReference type="ARBA" id="ARBA00004651"/>
    </source>
</evidence>
<dbReference type="PROSITE" id="PS50850">
    <property type="entry name" value="MFS"/>
    <property type="match status" value="1"/>
</dbReference>
<feature type="transmembrane region" description="Helical" evidence="6">
    <location>
        <begin position="278"/>
        <end position="298"/>
    </location>
</feature>
<feature type="transmembrane region" description="Helical" evidence="6">
    <location>
        <begin position="136"/>
        <end position="156"/>
    </location>
</feature>
<evidence type="ECO:0000259" key="7">
    <source>
        <dbReference type="PROSITE" id="PS50850"/>
    </source>
</evidence>
<feature type="transmembrane region" description="Helical" evidence="6">
    <location>
        <begin position="367"/>
        <end position="387"/>
    </location>
</feature>
<evidence type="ECO:0000256" key="2">
    <source>
        <dbReference type="ARBA" id="ARBA00022475"/>
    </source>
</evidence>
<evidence type="ECO:0000256" key="3">
    <source>
        <dbReference type="ARBA" id="ARBA00022692"/>
    </source>
</evidence>
<dbReference type="InterPro" id="IPR036259">
    <property type="entry name" value="MFS_trans_sf"/>
</dbReference>
<evidence type="ECO:0000256" key="5">
    <source>
        <dbReference type="ARBA" id="ARBA00023136"/>
    </source>
</evidence>
<accession>A0A3N2QYX9</accession>
<feature type="transmembrane region" description="Helical" evidence="6">
    <location>
        <begin position="243"/>
        <end position="266"/>
    </location>
</feature>